<dbReference type="EMBL" id="JAJHUN010000007">
    <property type="protein sequence ID" value="KAJ4155164.1"/>
    <property type="molecule type" value="Genomic_DNA"/>
</dbReference>
<dbReference type="KEGG" id="amus:LMH87_000421"/>
<sequence length="66" mass="7820">MPKRALHIHAFAAKNWIPELNFTTDPRRDEDRARMTLKVHKGQKFWEVSTCELCVERKAGVRIMRV</sequence>
<keyword evidence="2" id="KW-1185">Reference proteome</keyword>
<comment type="caution">
    <text evidence="1">The sequence shown here is derived from an EMBL/GenBank/DDBJ whole genome shotgun (WGS) entry which is preliminary data.</text>
</comment>
<dbReference type="RefSeq" id="XP_056055288.1">
    <property type="nucleotide sequence ID" value="XM_056198328.1"/>
</dbReference>
<proteinExistence type="predicted"/>
<name>A0A9W8UNM0_AKAMU</name>
<evidence type="ECO:0000313" key="2">
    <source>
        <dbReference type="Proteomes" id="UP001144673"/>
    </source>
</evidence>
<organism evidence="1 2">
    <name type="scientific">Akanthomyces muscarius</name>
    <name type="common">Entomopathogenic fungus</name>
    <name type="synonym">Lecanicillium muscarium</name>
    <dbReference type="NCBI Taxonomy" id="2231603"/>
    <lineage>
        <taxon>Eukaryota</taxon>
        <taxon>Fungi</taxon>
        <taxon>Dikarya</taxon>
        <taxon>Ascomycota</taxon>
        <taxon>Pezizomycotina</taxon>
        <taxon>Sordariomycetes</taxon>
        <taxon>Hypocreomycetidae</taxon>
        <taxon>Hypocreales</taxon>
        <taxon>Cordycipitaceae</taxon>
        <taxon>Akanthomyces</taxon>
    </lineage>
</organism>
<reference evidence="1" key="1">
    <citation type="journal article" date="2023" name="Access Microbiol">
        <title>De-novo genome assembly for Akanthomyces muscarius, a biocontrol agent of insect agricultural pests.</title>
        <authorList>
            <person name="Erdos Z."/>
            <person name="Studholme D.J."/>
            <person name="Raymond B."/>
            <person name="Sharma M."/>
        </authorList>
    </citation>
    <scope>NUCLEOTIDE SEQUENCE</scope>
    <source>
        <strain evidence="1">Ve6</strain>
    </source>
</reference>
<dbReference type="Proteomes" id="UP001144673">
    <property type="component" value="Chromosome 6"/>
</dbReference>
<accession>A0A9W8UNM0</accession>
<protein>
    <submittedName>
        <fullName evidence="1">Uncharacterized protein</fullName>
    </submittedName>
</protein>
<evidence type="ECO:0000313" key="1">
    <source>
        <dbReference type="EMBL" id="KAJ4155164.1"/>
    </source>
</evidence>
<dbReference type="GeneID" id="80887580"/>
<dbReference type="AlphaFoldDB" id="A0A9W8UNM0"/>
<gene>
    <name evidence="1" type="ORF">LMH87_000421</name>
</gene>